<sequence>MVRIACVVSYDGTHFSGFQVQPNGRTVQEEIEKALRKIHKGKEIRLHPSGRTDAGVHARGQVLHFDSDLDNPNMDWRKALQSLMPDDVVIQRAYPVSDDFHSRYSTKKKEYRYRVLNRDIPDVFRRGVTFHYPCKLNIEAIQEACALVEGTHDFTSFCSKKTTMKGDYVRTLYSVRCDVVEDELVFTFIGSGFLYNMVRILIGTFLEIGSGRKDVTDLKEILAAKDRDQAGKTAPPQGLFLWNVDYL</sequence>
<dbReference type="eggNOG" id="COG0101">
    <property type="taxonomic scope" value="Bacteria"/>
</dbReference>
<dbReference type="NCBIfam" id="TIGR00071">
    <property type="entry name" value="hisT_truA"/>
    <property type="match status" value="1"/>
</dbReference>
<comment type="caution">
    <text evidence="9">The sequence shown here is derived from an EMBL/GenBank/DDBJ whole genome shotgun (WGS) entry which is preliminary data.</text>
</comment>
<dbReference type="Pfam" id="PF01416">
    <property type="entry name" value="PseudoU_synth_1"/>
    <property type="match status" value="2"/>
</dbReference>
<dbReference type="GO" id="GO:0003723">
    <property type="term" value="F:RNA binding"/>
    <property type="evidence" value="ECO:0007669"/>
    <property type="project" value="InterPro"/>
</dbReference>
<dbReference type="InterPro" id="IPR020094">
    <property type="entry name" value="TruA/RsuA/RluB/E/F_N"/>
</dbReference>
<proteinExistence type="inferred from homology"/>
<gene>
    <name evidence="4" type="primary">truA</name>
    <name evidence="9" type="ORF">N780_09040</name>
</gene>
<dbReference type="HAMAP" id="MF_00171">
    <property type="entry name" value="TruA"/>
    <property type="match status" value="1"/>
</dbReference>
<feature type="active site" description="Nucleophile" evidence="4 5">
    <location>
        <position position="53"/>
    </location>
</feature>
<dbReference type="PANTHER" id="PTHR11142">
    <property type="entry name" value="PSEUDOURIDYLATE SYNTHASE"/>
    <property type="match status" value="1"/>
</dbReference>
<evidence type="ECO:0000256" key="5">
    <source>
        <dbReference type="PIRSR" id="PIRSR001430-1"/>
    </source>
</evidence>
<evidence type="ECO:0000313" key="9">
    <source>
        <dbReference type="EMBL" id="KGP89699.1"/>
    </source>
</evidence>
<dbReference type="EMBL" id="AVBG01000024">
    <property type="protein sequence ID" value="KGP89699.1"/>
    <property type="molecule type" value="Genomic_DNA"/>
</dbReference>
<protein>
    <recommendedName>
        <fullName evidence="4">tRNA pseudouridine synthase A</fullName>
        <ecNumber evidence="4">5.4.99.12</ecNumber>
    </recommendedName>
    <alternativeName>
        <fullName evidence="4">tRNA pseudouridine(38-40) synthase</fullName>
    </alternativeName>
    <alternativeName>
        <fullName evidence="4">tRNA pseudouridylate synthase I</fullName>
    </alternativeName>
    <alternativeName>
        <fullName evidence="4">tRNA-uridine isomerase I</fullName>
    </alternativeName>
</protein>
<dbReference type="InterPro" id="IPR020103">
    <property type="entry name" value="PsdUridine_synth_cat_dom_sf"/>
</dbReference>
<dbReference type="CDD" id="cd02570">
    <property type="entry name" value="PseudoU_synth_EcTruA"/>
    <property type="match status" value="1"/>
</dbReference>
<evidence type="ECO:0000256" key="2">
    <source>
        <dbReference type="ARBA" id="ARBA00022694"/>
    </source>
</evidence>
<organism evidence="9 10">
    <name type="scientific">Pontibacillus chungwhensis BH030062</name>
    <dbReference type="NCBI Taxonomy" id="1385513"/>
    <lineage>
        <taxon>Bacteria</taxon>
        <taxon>Bacillati</taxon>
        <taxon>Bacillota</taxon>
        <taxon>Bacilli</taxon>
        <taxon>Bacillales</taxon>
        <taxon>Bacillaceae</taxon>
        <taxon>Pontibacillus</taxon>
    </lineage>
</organism>
<feature type="domain" description="Pseudouridine synthase I TruA alpha/beta" evidence="8">
    <location>
        <begin position="8"/>
        <end position="105"/>
    </location>
</feature>
<accession>A0A0A2UP32</accession>
<dbReference type="OrthoDB" id="9811823at2"/>
<dbReference type="InterPro" id="IPR020095">
    <property type="entry name" value="PsdUridine_synth_TruA_C"/>
</dbReference>
<keyword evidence="3 4" id="KW-0413">Isomerase</keyword>
<evidence type="ECO:0000256" key="4">
    <source>
        <dbReference type="HAMAP-Rule" id="MF_00171"/>
    </source>
</evidence>
<dbReference type="PANTHER" id="PTHR11142:SF0">
    <property type="entry name" value="TRNA PSEUDOURIDINE SYNTHASE-LIKE 1"/>
    <property type="match status" value="1"/>
</dbReference>
<dbReference type="GO" id="GO:0160147">
    <property type="term" value="F:tRNA pseudouridine(38-40) synthase activity"/>
    <property type="evidence" value="ECO:0007669"/>
    <property type="project" value="UniProtKB-EC"/>
</dbReference>
<keyword evidence="2 4" id="KW-0819">tRNA processing</keyword>
<dbReference type="AlphaFoldDB" id="A0A0A2UP32"/>
<dbReference type="InterPro" id="IPR001406">
    <property type="entry name" value="PsdUridine_synth_TruA"/>
</dbReference>
<evidence type="ECO:0000256" key="3">
    <source>
        <dbReference type="ARBA" id="ARBA00023235"/>
    </source>
</evidence>
<dbReference type="FunFam" id="3.30.70.580:FF:000001">
    <property type="entry name" value="tRNA pseudouridine synthase A"/>
    <property type="match status" value="1"/>
</dbReference>
<comment type="catalytic activity">
    <reaction evidence="4 7">
        <text>uridine(38/39/40) in tRNA = pseudouridine(38/39/40) in tRNA</text>
        <dbReference type="Rhea" id="RHEA:22376"/>
        <dbReference type="Rhea" id="RHEA-COMP:10085"/>
        <dbReference type="Rhea" id="RHEA-COMP:10087"/>
        <dbReference type="ChEBI" id="CHEBI:65314"/>
        <dbReference type="ChEBI" id="CHEBI:65315"/>
        <dbReference type="EC" id="5.4.99.12"/>
    </reaction>
</comment>
<dbReference type="InterPro" id="IPR020097">
    <property type="entry name" value="PsdUridine_synth_TruA_a/b_dom"/>
</dbReference>
<evidence type="ECO:0000256" key="1">
    <source>
        <dbReference type="ARBA" id="ARBA00009375"/>
    </source>
</evidence>
<dbReference type="Gene3D" id="3.30.70.580">
    <property type="entry name" value="Pseudouridine synthase I, catalytic domain, N-terminal subdomain"/>
    <property type="match status" value="1"/>
</dbReference>
<comment type="subunit">
    <text evidence="4">Homodimer.</text>
</comment>
<evidence type="ECO:0000256" key="7">
    <source>
        <dbReference type="RuleBase" id="RU003792"/>
    </source>
</evidence>
<reference evidence="9 10" key="1">
    <citation type="submission" date="2013-08" db="EMBL/GenBank/DDBJ databases">
        <title>Genome of Pontibacillus chungwhensis.</title>
        <authorList>
            <person name="Wang Q."/>
            <person name="Wang G."/>
        </authorList>
    </citation>
    <scope>NUCLEOTIDE SEQUENCE [LARGE SCALE GENOMIC DNA]</scope>
    <source>
        <strain evidence="9 10">BH030062</strain>
    </source>
</reference>
<comment type="caution">
    <text evidence="4">Lacks conserved residue(s) required for the propagation of feature annotation.</text>
</comment>
<keyword evidence="10" id="KW-1185">Reference proteome</keyword>
<evidence type="ECO:0000256" key="6">
    <source>
        <dbReference type="PIRSR" id="PIRSR001430-2"/>
    </source>
</evidence>
<feature type="binding site" evidence="4 6">
    <location>
        <position position="111"/>
    </location>
    <ligand>
        <name>substrate</name>
    </ligand>
</feature>
<dbReference type="Proteomes" id="UP000030153">
    <property type="component" value="Unassembled WGS sequence"/>
</dbReference>
<dbReference type="Gene3D" id="3.30.70.660">
    <property type="entry name" value="Pseudouridine synthase I, catalytic domain, C-terminal subdomain"/>
    <property type="match status" value="1"/>
</dbReference>
<dbReference type="RefSeq" id="WP_036787693.1">
    <property type="nucleotide sequence ID" value="NZ_AVBG01000024.1"/>
</dbReference>
<evidence type="ECO:0000259" key="8">
    <source>
        <dbReference type="Pfam" id="PF01416"/>
    </source>
</evidence>
<dbReference type="SUPFAM" id="SSF55120">
    <property type="entry name" value="Pseudouridine synthase"/>
    <property type="match status" value="1"/>
</dbReference>
<feature type="domain" description="Pseudouridine synthase I TruA alpha/beta" evidence="8">
    <location>
        <begin position="144"/>
        <end position="246"/>
    </location>
</feature>
<evidence type="ECO:0000313" key="10">
    <source>
        <dbReference type="Proteomes" id="UP000030153"/>
    </source>
</evidence>
<comment type="function">
    <text evidence="4">Formation of pseudouridine at positions 38, 39 and 40 in the anticodon stem and loop of transfer RNAs.</text>
</comment>
<dbReference type="EC" id="5.4.99.12" evidence="4"/>
<dbReference type="STRING" id="1385513.N780_09040"/>
<comment type="similarity">
    <text evidence="1 4 7">Belongs to the tRNA pseudouridine synthase TruA family.</text>
</comment>
<dbReference type="GO" id="GO:0031119">
    <property type="term" value="P:tRNA pseudouridine synthesis"/>
    <property type="evidence" value="ECO:0007669"/>
    <property type="project" value="UniProtKB-UniRule"/>
</dbReference>
<dbReference type="PIRSF" id="PIRSF001430">
    <property type="entry name" value="tRNA_psdUrid_synth"/>
    <property type="match status" value="1"/>
</dbReference>
<name>A0A0A2UP32_9BACI</name>